<keyword evidence="6 8" id="KW-0408">Iron</keyword>
<keyword evidence="4 9" id="KW-0223">Dioxygenase</keyword>
<dbReference type="Proteomes" id="UP000469558">
    <property type="component" value="Unassembled WGS sequence"/>
</dbReference>
<gene>
    <name evidence="10" type="primary">CDO1_1</name>
    <name evidence="10" type="ORF">LSUE1_G005071</name>
</gene>
<feature type="binding site" evidence="8">
    <location>
        <position position="46"/>
    </location>
    <ligand>
        <name>Fe cation</name>
        <dbReference type="ChEBI" id="CHEBI:24875"/>
        <note>catalytic</note>
    </ligand>
</feature>
<dbReference type="OrthoDB" id="543511at2759"/>
<evidence type="ECO:0000256" key="5">
    <source>
        <dbReference type="ARBA" id="ARBA00023002"/>
    </source>
</evidence>
<dbReference type="PANTHER" id="PTHR12918">
    <property type="entry name" value="CYSTEINE DIOXYGENASE"/>
    <property type="match status" value="1"/>
</dbReference>
<comment type="cofactor">
    <cofactor evidence="9">
        <name>Fe cation</name>
        <dbReference type="ChEBI" id="CHEBI:24875"/>
    </cofactor>
    <text evidence="9">Binds 1 Fe cation per subunit.</text>
</comment>
<evidence type="ECO:0000256" key="3">
    <source>
        <dbReference type="ARBA" id="ARBA00022723"/>
    </source>
</evidence>
<dbReference type="CDD" id="cd10548">
    <property type="entry name" value="cupin_CDO"/>
    <property type="match status" value="1"/>
</dbReference>
<protein>
    <recommendedName>
        <fullName evidence="2 9">Cysteine dioxygenase</fullName>
        <ecNumber evidence="2 9">1.13.11.20</ecNumber>
    </recommendedName>
</protein>
<keyword evidence="5 9" id="KW-0560">Oxidoreductase</keyword>
<name>A0A8T9C587_9HELO</name>
<feature type="binding site" evidence="8">
    <location>
        <position position="100"/>
    </location>
    <ligand>
        <name>Fe cation</name>
        <dbReference type="ChEBI" id="CHEBI:24875"/>
        <note>catalytic</note>
    </ligand>
</feature>
<evidence type="ECO:0000256" key="7">
    <source>
        <dbReference type="PIRSR" id="PIRSR610300-50"/>
    </source>
</evidence>
<dbReference type="Pfam" id="PF05995">
    <property type="entry name" value="CDO_I"/>
    <property type="match status" value="1"/>
</dbReference>
<keyword evidence="11" id="KW-1185">Reference proteome</keyword>
<keyword evidence="7" id="KW-0883">Thioether bond</keyword>
<comment type="catalytic activity">
    <reaction evidence="9">
        <text>L-cysteine + O2 = 3-sulfino-L-alanine + H(+)</text>
        <dbReference type="Rhea" id="RHEA:20441"/>
        <dbReference type="ChEBI" id="CHEBI:15378"/>
        <dbReference type="ChEBI" id="CHEBI:15379"/>
        <dbReference type="ChEBI" id="CHEBI:35235"/>
        <dbReference type="ChEBI" id="CHEBI:61085"/>
        <dbReference type="EC" id="1.13.11.20"/>
    </reaction>
</comment>
<keyword evidence="3 8" id="KW-0479">Metal-binding</keyword>
<evidence type="ECO:0000256" key="1">
    <source>
        <dbReference type="ARBA" id="ARBA00006622"/>
    </source>
</evidence>
<dbReference type="SUPFAM" id="SSF51182">
    <property type="entry name" value="RmlC-like cupins"/>
    <property type="match status" value="1"/>
</dbReference>
<organism evidence="10 11">
    <name type="scientific">Lachnellula suecica</name>
    <dbReference type="NCBI Taxonomy" id="602035"/>
    <lineage>
        <taxon>Eukaryota</taxon>
        <taxon>Fungi</taxon>
        <taxon>Dikarya</taxon>
        <taxon>Ascomycota</taxon>
        <taxon>Pezizomycotina</taxon>
        <taxon>Leotiomycetes</taxon>
        <taxon>Helotiales</taxon>
        <taxon>Lachnaceae</taxon>
        <taxon>Lachnellula</taxon>
    </lineage>
</organism>
<evidence type="ECO:0000256" key="4">
    <source>
        <dbReference type="ARBA" id="ARBA00022964"/>
    </source>
</evidence>
<evidence type="ECO:0000313" key="11">
    <source>
        <dbReference type="Proteomes" id="UP000469558"/>
    </source>
</evidence>
<dbReference type="EMBL" id="QGMK01000897">
    <property type="protein sequence ID" value="TVY75980.1"/>
    <property type="molecule type" value="Genomic_DNA"/>
</dbReference>
<dbReference type="GO" id="GO:0008198">
    <property type="term" value="F:ferrous iron binding"/>
    <property type="evidence" value="ECO:0007669"/>
    <property type="project" value="TreeGrafter"/>
</dbReference>
<reference evidence="10 11" key="1">
    <citation type="submission" date="2018-05" db="EMBL/GenBank/DDBJ databases">
        <title>Genome sequencing and assembly of the regulated plant pathogen Lachnellula willkommii and related sister species for the development of diagnostic species identification markers.</title>
        <authorList>
            <person name="Giroux E."/>
            <person name="Bilodeau G."/>
        </authorList>
    </citation>
    <scope>NUCLEOTIDE SEQUENCE [LARGE SCALE GENOMIC DNA]</scope>
    <source>
        <strain evidence="10 11">CBS 268.59</strain>
    </source>
</reference>
<proteinExistence type="inferred from homology"/>
<dbReference type="PANTHER" id="PTHR12918:SF1">
    <property type="entry name" value="CYSTEINE DIOXYGENASE TYPE 1"/>
    <property type="match status" value="1"/>
</dbReference>
<accession>A0A8T9C587</accession>
<dbReference type="InterPro" id="IPR010300">
    <property type="entry name" value="CDO_1"/>
</dbReference>
<feature type="binding site" evidence="8">
    <location>
        <position position="44"/>
    </location>
    <ligand>
        <name>Fe cation</name>
        <dbReference type="ChEBI" id="CHEBI:24875"/>
        <note>catalytic</note>
    </ligand>
</feature>
<comment type="similarity">
    <text evidence="1 9">Belongs to the cysteine dioxygenase family.</text>
</comment>
<comment type="caution">
    <text evidence="10">The sequence shown here is derived from an EMBL/GenBank/DDBJ whole genome shotgun (WGS) entry which is preliminary data.</text>
</comment>
<sequence>MSHWSEYAYTDPSKQYTRNLVYSVPGVFNLLLLVWNPGNESPVHDHADAHCLMKILKGSLVESRFAIPERPGEQGPLEQTSRKEFKLNQVSYMTDRLGLHSVSNPHITEHAVSLHLYTPPNAALRGCHVYDMTNGVARHVTQNVYDSVKGKVVK</sequence>
<dbReference type="GO" id="GO:0017172">
    <property type="term" value="F:cysteine dioxygenase activity"/>
    <property type="evidence" value="ECO:0007669"/>
    <property type="project" value="UniProtKB-UniRule"/>
</dbReference>
<evidence type="ECO:0000313" key="10">
    <source>
        <dbReference type="EMBL" id="TVY75980.1"/>
    </source>
</evidence>
<dbReference type="InterPro" id="IPR011051">
    <property type="entry name" value="RmlC_Cupin_sf"/>
</dbReference>
<evidence type="ECO:0000256" key="8">
    <source>
        <dbReference type="PIRSR" id="PIRSR610300-51"/>
    </source>
</evidence>
<evidence type="ECO:0000256" key="6">
    <source>
        <dbReference type="ARBA" id="ARBA00023004"/>
    </source>
</evidence>
<dbReference type="EC" id="1.13.11.20" evidence="2 9"/>
<evidence type="ECO:0000256" key="9">
    <source>
        <dbReference type="RuleBase" id="RU366010"/>
    </source>
</evidence>
<feature type="cross-link" description="3'-(S-cysteinyl)-tyrosine (Cys-Tyr)" evidence="7">
    <location>
        <begin position="51"/>
        <end position="117"/>
    </location>
</feature>
<dbReference type="InterPro" id="IPR014710">
    <property type="entry name" value="RmlC-like_jellyroll"/>
</dbReference>
<dbReference type="Gene3D" id="2.60.120.10">
    <property type="entry name" value="Jelly Rolls"/>
    <property type="match status" value="1"/>
</dbReference>
<evidence type="ECO:0000256" key="2">
    <source>
        <dbReference type="ARBA" id="ARBA00013133"/>
    </source>
</evidence>
<dbReference type="AlphaFoldDB" id="A0A8T9C587"/>
<dbReference type="GO" id="GO:0019448">
    <property type="term" value="P:L-cysteine catabolic process"/>
    <property type="evidence" value="ECO:0007669"/>
    <property type="project" value="TreeGrafter"/>
</dbReference>